<dbReference type="CDD" id="cd04194">
    <property type="entry name" value="GT8_A4GalT_like"/>
    <property type="match status" value="1"/>
</dbReference>
<dbReference type="Gene3D" id="3.90.550.10">
    <property type="entry name" value="Spore Coat Polysaccharide Biosynthesis Protein SpsA, Chain A"/>
    <property type="match status" value="1"/>
</dbReference>
<dbReference type="Pfam" id="PF01501">
    <property type="entry name" value="Glyco_transf_8"/>
    <property type="match status" value="1"/>
</dbReference>
<keyword evidence="1" id="KW-0328">Glycosyltransferase</keyword>
<dbReference type="GO" id="GO:0016757">
    <property type="term" value="F:glycosyltransferase activity"/>
    <property type="evidence" value="ECO:0007669"/>
    <property type="project" value="UniProtKB-KW"/>
</dbReference>
<name>A0A0Z8ICX2_STRSU</name>
<dbReference type="RefSeq" id="WP_044689351.1">
    <property type="nucleotide sequence ID" value="NZ_CEHX01000009.1"/>
</dbReference>
<keyword evidence="2 4" id="KW-0808">Transferase</keyword>
<dbReference type="Proteomes" id="UP000071533">
    <property type="component" value="Unassembled WGS sequence"/>
</dbReference>
<dbReference type="SUPFAM" id="SSF53448">
    <property type="entry name" value="Nucleotide-diphospho-sugar transferases"/>
    <property type="match status" value="1"/>
</dbReference>
<reference evidence="4 5" key="1">
    <citation type="submission" date="2016-02" db="EMBL/GenBank/DDBJ databases">
        <authorList>
            <consortium name="Pathogen Informatics"/>
        </authorList>
    </citation>
    <scope>NUCLEOTIDE SEQUENCE [LARGE SCALE GENOMIC DNA]</scope>
    <source>
        <strain evidence="4 5">LSS69</strain>
    </source>
</reference>
<accession>A0A0Z8ICX2</accession>
<dbReference type="PANTHER" id="PTHR13778">
    <property type="entry name" value="GLYCOSYLTRANSFERASE 8 DOMAIN-CONTAINING PROTEIN"/>
    <property type="match status" value="1"/>
</dbReference>
<dbReference type="GO" id="GO:0046872">
    <property type="term" value="F:metal ion binding"/>
    <property type="evidence" value="ECO:0007669"/>
    <property type="project" value="UniProtKB-KW"/>
</dbReference>
<dbReference type="InterPro" id="IPR029044">
    <property type="entry name" value="Nucleotide-diphossugar_trans"/>
</dbReference>
<keyword evidence="3" id="KW-0479">Metal-binding</keyword>
<dbReference type="EMBL" id="FIHS01000007">
    <property type="protein sequence ID" value="CYV33249.1"/>
    <property type="molecule type" value="Genomic_DNA"/>
</dbReference>
<dbReference type="AlphaFoldDB" id="A0A0Z8ICX2"/>
<sequence length="401" mass="46085">MRKAIVLATDKNYLEKALVTIKSISVYNRDIDFYLFHQGDVPVEWVRTVNKHLAHLGSSLKHVFISDETVNAFHSFLPSSSWLRFFIPQFVTESKALYLDSDIIVNGSLDALFALDLEDKFLAAVEDPNVNEGGNFNSGVLLLNLDLWRRKGLTNTLLKVAAIKSSSVRNGDQSILNLVAVNQWLPLDKQYNYQTYDVVSRYDHRVYLYEDIGSWTPLIIHFLTADKPWNEYSVARFRELWWYYAGLEFSSLDGRRSQAVSFEEALDALTGPNKHAFLLTETDQLEHIDYLVSNLPGIQFHIAAYTMVSSRLKSLMNYDNVQVYPEIIDARVDKLLDYCDCYLDINHYAEVKGIISKARDRGKLVLAFENTAHHPELASEVFSPHHPEKMLDFLKMTFLNQ</sequence>
<gene>
    <name evidence="4" type="primary">gspA_1</name>
    <name evidence="4" type="ORF">ERS132431_00786</name>
</gene>
<evidence type="ECO:0000256" key="1">
    <source>
        <dbReference type="ARBA" id="ARBA00022676"/>
    </source>
</evidence>
<organism evidence="4 5">
    <name type="scientific">Streptococcus suis</name>
    <dbReference type="NCBI Taxonomy" id="1307"/>
    <lineage>
        <taxon>Bacteria</taxon>
        <taxon>Bacillati</taxon>
        <taxon>Bacillota</taxon>
        <taxon>Bacilli</taxon>
        <taxon>Lactobacillales</taxon>
        <taxon>Streptococcaceae</taxon>
        <taxon>Streptococcus</taxon>
    </lineage>
</organism>
<evidence type="ECO:0000256" key="2">
    <source>
        <dbReference type="ARBA" id="ARBA00022679"/>
    </source>
</evidence>
<evidence type="ECO:0000313" key="5">
    <source>
        <dbReference type="Proteomes" id="UP000071533"/>
    </source>
</evidence>
<protein>
    <submittedName>
        <fullName evidence="4">Glycosyl transferase family protein</fullName>
    </submittedName>
</protein>
<evidence type="ECO:0000256" key="3">
    <source>
        <dbReference type="ARBA" id="ARBA00022723"/>
    </source>
</evidence>
<dbReference type="InterPro" id="IPR050748">
    <property type="entry name" value="Glycosyltrans_8_dom-fam"/>
</dbReference>
<dbReference type="InterPro" id="IPR002495">
    <property type="entry name" value="Glyco_trans_8"/>
</dbReference>
<proteinExistence type="predicted"/>
<dbReference type="PANTHER" id="PTHR13778:SF47">
    <property type="entry name" value="LIPOPOLYSACCHARIDE 1,3-GALACTOSYLTRANSFERASE"/>
    <property type="match status" value="1"/>
</dbReference>
<evidence type="ECO:0000313" key="4">
    <source>
        <dbReference type="EMBL" id="CYV33249.1"/>
    </source>
</evidence>